<dbReference type="AlphaFoldDB" id="A0A150MKK4"/>
<dbReference type="Pfam" id="PF00356">
    <property type="entry name" value="LacI"/>
    <property type="match status" value="1"/>
</dbReference>
<dbReference type="Proteomes" id="UP000075424">
    <property type="component" value="Unassembled WGS sequence"/>
</dbReference>
<evidence type="ECO:0000256" key="1">
    <source>
        <dbReference type="ARBA" id="ARBA00023015"/>
    </source>
</evidence>
<keyword evidence="2" id="KW-0238">DNA-binding</keyword>
<evidence type="ECO:0000313" key="5">
    <source>
        <dbReference type="EMBL" id="KYD24948.1"/>
    </source>
</evidence>
<sequence>MITMKDIAEKANVSIATVSRILNNDATLSVSEETRQRVFEIAKELNYKPVRRRSTNRANPPKTKESECYNIALLLAVSQHEETTDPYFSSIRYGIEEQCKQLPLHVSSVIRVNSGTDIQDLSQFDGLIVIGGIDPDDIQRHFPEERPIIFITQVIDVDGYDVVCSDLEAATEKIIDYLIALGHTRIGYIGGSETIKKFNGGKSYEVDDIRKRTFEKKMKALGLYEPYHVFVGDWGPAGGYELMKTAIDSGDLPSAFVIASDPMAIGALHAIHQANLKVPEDISIISFDDIDAAAFLNPPLSTVKIYAHEMGRLSANALHERRTGNRNIPVKIVTPAELIIRESCAKRGQNT</sequence>
<dbReference type="EMBL" id="LQYV01000091">
    <property type="protein sequence ID" value="KYD24948.1"/>
    <property type="molecule type" value="Genomic_DNA"/>
</dbReference>
<dbReference type="PROSITE" id="PS00356">
    <property type="entry name" value="HTH_LACI_1"/>
    <property type="match status" value="1"/>
</dbReference>
<dbReference type="Gene3D" id="1.10.260.40">
    <property type="entry name" value="lambda repressor-like DNA-binding domains"/>
    <property type="match status" value="1"/>
</dbReference>
<dbReference type="InterPro" id="IPR010982">
    <property type="entry name" value="Lambda_DNA-bd_dom_sf"/>
</dbReference>
<feature type="domain" description="HTH lacI-type" evidence="4">
    <location>
        <begin position="2"/>
        <end position="58"/>
    </location>
</feature>
<dbReference type="SMART" id="SM00354">
    <property type="entry name" value="HTH_LACI"/>
    <property type="match status" value="1"/>
</dbReference>
<accession>A0A150MKK4</accession>
<dbReference type="GO" id="GO:0000976">
    <property type="term" value="F:transcription cis-regulatory region binding"/>
    <property type="evidence" value="ECO:0007669"/>
    <property type="project" value="TreeGrafter"/>
</dbReference>
<evidence type="ECO:0000313" key="6">
    <source>
        <dbReference type="Proteomes" id="UP000075424"/>
    </source>
</evidence>
<keyword evidence="3" id="KW-0804">Transcription</keyword>
<reference evidence="5 6" key="1">
    <citation type="submission" date="2016-01" db="EMBL/GenBank/DDBJ databases">
        <title>Draft Genome Sequences of Seven Thermophilic Sporeformers Isolated from Foods.</title>
        <authorList>
            <person name="Berendsen E.M."/>
            <person name="Wells-Bennik M.H."/>
            <person name="Krawcyk A.O."/>
            <person name="De Jong A."/>
            <person name="Holsappel S."/>
            <person name="Eijlander R.T."/>
            <person name="Kuipers O.P."/>
        </authorList>
    </citation>
    <scope>NUCLEOTIDE SEQUENCE [LARGE SCALE GENOMIC DNA]</scope>
    <source>
        <strain evidence="5 6">B4109</strain>
    </source>
</reference>
<dbReference type="InterPro" id="IPR028082">
    <property type="entry name" value="Peripla_BP_I"/>
</dbReference>
<dbReference type="PATRIC" id="fig|1422.18.peg.422"/>
<evidence type="ECO:0000256" key="2">
    <source>
        <dbReference type="ARBA" id="ARBA00023125"/>
    </source>
</evidence>
<evidence type="ECO:0000259" key="4">
    <source>
        <dbReference type="PROSITE" id="PS50932"/>
    </source>
</evidence>
<dbReference type="InterPro" id="IPR000843">
    <property type="entry name" value="HTH_LacI"/>
</dbReference>
<dbReference type="RefSeq" id="WP_061567489.1">
    <property type="nucleotide sequence ID" value="NZ_JARTLJ010000102.1"/>
</dbReference>
<name>A0A150MKK4_GEOSE</name>
<dbReference type="InterPro" id="IPR046335">
    <property type="entry name" value="LacI/GalR-like_sensor"/>
</dbReference>
<dbReference type="PRINTS" id="PR00036">
    <property type="entry name" value="HTHLACI"/>
</dbReference>
<comment type="caution">
    <text evidence="5">The sequence shown here is derived from an EMBL/GenBank/DDBJ whole genome shotgun (WGS) entry which is preliminary data.</text>
</comment>
<dbReference type="SUPFAM" id="SSF47413">
    <property type="entry name" value="lambda repressor-like DNA-binding domains"/>
    <property type="match status" value="1"/>
</dbReference>
<dbReference type="PANTHER" id="PTHR30146">
    <property type="entry name" value="LACI-RELATED TRANSCRIPTIONAL REPRESSOR"/>
    <property type="match status" value="1"/>
</dbReference>
<dbReference type="CDD" id="cd01392">
    <property type="entry name" value="HTH_LacI"/>
    <property type="match status" value="1"/>
</dbReference>
<dbReference type="CDD" id="cd01544">
    <property type="entry name" value="PBP1_GalR"/>
    <property type="match status" value="1"/>
</dbReference>
<dbReference type="GO" id="GO:0003700">
    <property type="term" value="F:DNA-binding transcription factor activity"/>
    <property type="evidence" value="ECO:0007669"/>
    <property type="project" value="TreeGrafter"/>
</dbReference>
<dbReference type="PROSITE" id="PS50932">
    <property type="entry name" value="HTH_LACI_2"/>
    <property type="match status" value="1"/>
</dbReference>
<evidence type="ECO:0000256" key="3">
    <source>
        <dbReference type="ARBA" id="ARBA00023163"/>
    </source>
</evidence>
<dbReference type="SUPFAM" id="SSF53822">
    <property type="entry name" value="Periplasmic binding protein-like I"/>
    <property type="match status" value="1"/>
</dbReference>
<proteinExistence type="predicted"/>
<dbReference type="PANTHER" id="PTHR30146:SF149">
    <property type="entry name" value="HTH-TYPE TRANSCRIPTIONAL REGULATOR EBGR"/>
    <property type="match status" value="1"/>
</dbReference>
<gene>
    <name evidence="5" type="ORF">B4109_1803</name>
</gene>
<protein>
    <recommendedName>
        <fullName evidence="4">HTH lacI-type domain-containing protein</fullName>
    </recommendedName>
</protein>
<dbReference type="Pfam" id="PF13377">
    <property type="entry name" value="Peripla_BP_3"/>
    <property type="match status" value="1"/>
</dbReference>
<keyword evidence="1" id="KW-0805">Transcription regulation</keyword>
<organism evidence="5 6">
    <name type="scientific">Geobacillus stearothermophilus</name>
    <name type="common">Bacillus stearothermophilus</name>
    <dbReference type="NCBI Taxonomy" id="1422"/>
    <lineage>
        <taxon>Bacteria</taxon>
        <taxon>Bacillati</taxon>
        <taxon>Bacillota</taxon>
        <taxon>Bacilli</taxon>
        <taxon>Bacillales</taxon>
        <taxon>Anoxybacillaceae</taxon>
        <taxon>Geobacillus</taxon>
    </lineage>
</organism>
<dbReference type="Gene3D" id="3.40.50.2300">
    <property type="match status" value="2"/>
</dbReference>